<evidence type="ECO:0000313" key="2">
    <source>
        <dbReference type="Proteomes" id="UP000294847"/>
    </source>
</evidence>
<dbReference type="AlphaFoldDB" id="A0A4P7NBS3"/>
<accession>A0A4P7NBS3</accession>
<gene>
    <name evidence="1" type="ORF">PoMZ_02669</name>
</gene>
<organism evidence="1 2">
    <name type="scientific">Pyricularia oryzae</name>
    <name type="common">Rice blast fungus</name>
    <name type="synonym">Magnaporthe oryzae</name>
    <dbReference type="NCBI Taxonomy" id="318829"/>
    <lineage>
        <taxon>Eukaryota</taxon>
        <taxon>Fungi</taxon>
        <taxon>Dikarya</taxon>
        <taxon>Ascomycota</taxon>
        <taxon>Pezizomycotina</taxon>
        <taxon>Sordariomycetes</taxon>
        <taxon>Sordariomycetidae</taxon>
        <taxon>Magnaporthales</taxon>
        <taxon>Pyriculariaceae</taxon>
        <taxon>Pyricularia</taxon>
    </lineage>
</organism>
<dbReference type="EMBL" id="CP034205">
    <property type="protein sequence ID" value="QBZ57734.1"/>
    <property type="molecule type" value="Genomic_DNA"/>
</dbReference>
<dbReference type="Proteomes" id="UP000294847">
    <property type="component" value="Chromosome 2"/>
</dbReference>
<name>A0A4P7NBS3_PYROR</name>
<protein>
    <submittedName>
        <fullName evidence="1">Uncharacterized protein</fullName>
    </submittedName>
</protein>
<reference evidence="1 2" key="1">
    <citation type="journal article" date="2019" name="Mol. Biol. Evol.">
        <title>Blast fungal genomes show frequent chromosomal changes, gene gains and losses, and effector gene turnover.</title>
        <authorList>
            <person name="Gomez Luciano L.B."/>
            <person name="Jason Tsai I."/>
            <person name="Chuma I."/>
            <person name="Tosa Y."/>
            <person name="Chen Y.H."/>
            <person name="Li J.Y."/>
            <person name="Li M.Y."/>
            <person name="Jade Lu M.Y."/>
            <person name="Nakayashiki H."/>
            <person name="Li W.H."/>
        </authorList>
    </citation>
    <scope>NUCLEOTIDE SEQUENCE [LARGE SCALE GENOMIC DNA]</scope>
    <source>
        <strain evidence="1">MZ5-1-6</strain>
    </source>
</reference>
<proteinExistence type="predicted"/>
<sequence>MKSFNKSCGDVVSSRLPVWDFVSMVHDHASYSTGFYSISKASLTKSKLRLFVQELALIHRPMQGAEAFLDWLPQRQDPPPGEPSTPSRRDVAVTQAETPEYAQAEMTLVAYLLGPTDGLGRNLQVFPYLGVSKKTCLFLCGHMIKEVGGFAARGNDGKDLLPMDITFPYMALQPGRAKPY</sequence>
<evidence type="ECO:0000313" key="1">
    <source>
        <dbReference type="EMBL" id="QBZ57734.1"/>
    </source>
</evidence>